<feature type="region of interest" description="Disordered" evidence="1">
    <location>
        <begin position="1"/>
        <end position="28"/>
    </location>
</feature>
<gene>
    <name evidence="3" type="ORF">BSAL_77460</name>
</gene>
<organism evidence="3 4">
    <name type="scientific">Bodo saltans</name>
    <name type="common">Flagellated protozoan</name>
    <dbReference type="NCBI Taxonomy" id="75058"/>
    <lineage>
        <taxon>Eukaryota</taxon>
        <taxon>Discoba</taxon>
        <taxon>Euglenozoa</taxon>
        <taxon>Kinetoplastea</taxon>
        <taxon>Metakinetoplastina</taxon>
        <taxon>Eubodonida</taxon>
        <taxon>Bodonidae</taxon>
        <taxon>Bodo</taxon>
    </lineage>
</organism>
<name>A0A0S4IZB6_BODSA</name>
<accession>A0A0S4IZB6</accession>
<feature type="transmembrane region" description="Helical" evidence="2">
    <location>
        <begin position="326"/>
        <end position="344"/>
    </location>
</feature>
<keyword evidence="2 3" id="KW-0812">Transmembrane</keyword>
<dbReference type="AlphaFoldDB" id="A0A0S4IZB6"/>
<dbReference type="Proteomes" id="UP000051952">
    <property type="component" value="Unassembled WGS sequence"/>
</dbReference>
<keyword evidence="4" id="KW-1185">Reference proteome</keyword>
<evidence type="ECO:0000313" key="3">
    <source>
        <dbReference type="EMBL" id="CUG31425.1"/>
    </source>
</evidence>
<sequence length="475" mass="52303">MPRYIAHPSIPRTAHHRPSGIVHRRPRTGGQRRTCAFKGWVGHITKDTVTMIDAIRFEDVAALHDASLHIELESLPPLTEQPSPLPLAAAVRRLPYASFARRKIRDVKFEANTSVLAPSRSQAIAPFLNAVQSPEWFPHDAQKVRMFLRQFIVHAAQSSGASNEEMVDGSRIASFLSARLSVPQESIDLVLVQRYAKEEADDLCIVDKDIVDFNEQRRQQHADEAVDHTLLAIPPVSDSGTTARRTGANLVRGTVSVAVVEFVCAIALMVYSASLFQAVTDPMLLEFIRPGLIASLSAGGIFVAASLCTIVHMLCGRATKSPPWKFILRTVVILLSLFGGANSFTKHIRYCFAYMDPTGTRLFNYYRSEVAEHGDTVCRMFQDYKCSGWATPCGNGTRVYLSSNGADCPAPSCAVLFPTPCSSILEIQVRNICIPLLVMTAITSLLAVVDGVMLIRLRRHVSLPTDEPETATLQH</sequence>
<evidence type="ECO:0000313" key="4">
    <source>
        <dbReference type="Proteomes" id="UP000051952"/>
    </source>
</evidence>
<feature type="transmembrane region" description="Helical" evidence="2">
    <location>
        <begin position="291"/>
        <end position="314"/>
    </location>
</feature>
<feature type="compositionally biased region" description="Basic residues" evidence="1">
    <location>
        <begin position="13"/>
        <end position="27"/>
    </location>
</feature>
<evidence type="ECO:0000256" key="1">
    <source>
        <dbReference type="SAM" id="MobiDB-lite"/>
    </source>
</evidence>
<evidence type="ECO:0000256" key="2">
    <source>
        <dbReference type="SAM" id="Phobius"/>
    </source>
</evidence>
<dbReference type="EMBL" id="CYKH01000746">
    <property type="protein sequence ID" value="CUG31425.1"/>
    <property type="molecule type" value="Genomic_DNA"/>
</dbReference>
<dbReference type="VEuPathDB" id="TriTrypDB:BSAL_77460"/>
<reference evidence="4" key="1">
    <citation type="submission" date="2015-09" db="EMBL/GenBank/DDBJ databases">
        <authorList>
            <consortium name="Pathogen Informatics"/>
        </authorList>
    </citation>
    <scope>NUCLEOTIDE SEQUENCE [LARGE SCALE GENOMIC DNA]</scope>
    <source>
        <strain evidence="4">Lake Konstanz</strain>
    </source>
</reference>
<keyword evidence="2" id="KW-1133">Transmembrane helix</keyword>
<keyword evidence="2" id="KW-0472">Membrane</keyword>
<protein>
    <submittedName>
        <fullName evidence="3">Transmembrane protein, putative</fullName>
    </submittedName>
</protein>
<feature type="transmembrane region" description="Helical" evidence="2">
    <location>
        <begin position="434"/>
        <end position="455"/>
    </location>
</feature>
<proteinExistence type="predicted"/>
<feature type="transmembrane region" description="Helical" evidence="2">
    <location>
        <begin position="250"/>
        <end position="271"/>
    </location>
</feature>